<reference evidence="1" key="1">
    <citation type="submission" date="2021-01" db="EMBL/GenBank/DDBJ databases">
        <authorList>
            <person name="Corre E."/>
            <person name="Pelletier E."/>
            <person name="Niang G."/>
            <person name="Scheremetjew M."/>
            <person name="Finn R."/>
            <person name="Kale V."/>
            <person name="Holt S."/>
            <person name="Cochrane G."/>
            <person name="Meng A."/>
            <person name="Brown T."/>
            <person name="Cohen L."/>
        </authorList>
    </citation>
    <scope>NUCLEOTIDE SEQUENCE</scope>
    <source>
        <strain evidence="1">CCMP219</strain>
    </source>
</reference>
<name>A0A7R9VBB7_9CHLO</name>
<accession>A0A7R9VBB7</accession>
<dbReference type="EMBL" id="HBEC01022103">
    <property type="protein sequence ID" value="CAD8290126.1"/>
    <property type="molecule type" value="Transcribed_RNA"/>
</dbReference>
<organism evidence="1">
    <name type="scientific">Chlamydomonas euryale</name>
    <dbReference type="NCBI Taxonomy" id="1486919"/>
    <lineage>
        <taxon>Eukaryota</taxon>
        <taxon>Viridiplantae</taxon>
        <taxon>Chlorophyta</taxon>
        <taxon>core chlorophytes</taxon>
        <taxon>Chlorophyceae</taxon>
        <taxon>CS clade</taxon>
        <taxon>Chlamydomonadales</taxon>
        <taxon>Chlamydomonadaceae</taxon>
        <taxon>Chlamydomonas</taxon>
    </lineage>
</organism>
<sequence>MHLAILAHQASLGRSGTCMPMSISIREGVVPIMAGENSEQVYTVMRCNESQDGLFAGFQAGFEHVYVCPLMVGTDLVPTFKALYLCSCDHDLWRRLEGAEGVHETWHVSQLSCRHATAVRQLHEAGHLPYASLSAEDVLTCIDDADFHSSAPGAYLLCAPVRRIYARLPGVNVRKHKDIVIPYFSCRGGAGNPCKPVNRRAIVTVNMTSKRYTCSGCVYSQETRV</sequence>
<protein>
    <submittedName>
        <fullName evidence="1">Uncharacterized protein</fullName>
    </submittedName>
</protein>
<evidence type="ECO:0000313" key="1">
    <source>
        <dbReference type="EMBL" id="CAD8290126.1"/>
    </source>
</evidence>
<dbReference type="AlphaFoldDB" id="A0A7R9VBB7"/>
<proteinExistence type="predicted"/>
<gene>
    <name evidence="1" type="ORF">CEUR00632_LOCUS10165</name>
</gene>